<comment type="cofactor">
    <cofactor evidence="23">
        <name>Mg(2+)</name>
        <dbReference type="ChEBI" id="CHEBI:18420"/>
    </cofactor>
    <text evidence="23">Mn(2+), Zn(2+), Cd(2+) and Co(2+) support activity to lesser extents.</text>
</comment>
<evidence type="ECO:0000256" key="17">
    <source>
        <dbReference type="ARBA" id="ARBA00023136"/>
    </source>
</evidence>
<dbReference type="GO" id="GO:0006654">
    <property type="term" value="P:phosphatidic acid biosynthetic process"/>
    <property type="evidence" value="ECO:0007669"/>
    <property type="project" value="InterPro"/>
</dbReference>
<name>A0A0N0LT77_9HELI</name>
<evidence type="ECO:0000256" key="3">
    <source>
        <dbReference type="ARBA" id="ARBA00012133"/>
    </source>
</evidence>
<feature type="binding site" evidence="22">
    <location>
        <position position="13"/>
    </location>
    <ligand>
        <name>ATP</name>
        <dbReference type="ChEBI" id="CHEBI:30616"/>
    </ligand>
</feature>
<comment type="subcellular location">
    <subcellularLocation>
        <location evidence="1">Cell inner membrane</location>
        <topology evidence="1">Multi-pass membrane protein</topology>
    </subcellularLocation>
</comment>
<proteinExistence type="inferred from homology"/>
<dbReference type="GO" id="GO:0046872">
    <property type="term" value="F:metal ion binding"/>
    <property type="evidence" value="ECO:0007669"/>
    <property type="project" value="UniProtKB-KW"/>
</dbReference>
<evidence type="ECO:0000256" key="18">
    <source>
        <dbReference type="ARBA" id="ARBA00023209"/>
    </source>
</evidence>
<evidence type="ECO:0000256" key="8">
    <source>
        <dbReference type="ARBA" id="ARBA00022679"/>
    </source>
</evidence>
<evidence type="ECO:0000256" key="10">
    <source>
        <dbReference type="ARBA" id="ARBA00022723"/>
    </source>
</evidence>
<keyword evidence="16 24" id="KW-0443">Lipid metabolism</keyword>
<dbReference type="EC" id="2.7.1.107" evidence="3 24"/>
<keyword evidence="17 24" id="KW-0472">Membrane</keyword>
<feature type="binding site" evidence="21">
    <location>
        <position position="66"/>
    </location>
    <ligand>
        <name>substrate</name>
    </ligand>
</feature>
<keyword evidence="14 23" id="KW-0460">Magnesium</keyword>
<evidence type="ECO:0000256" key="1">
    <source>
        <dbReference type="ARBA" id="ARBA00004429"/>
    </source>
</evidence>
<evidence type="ECO:0000256" key="9">
    <source>
        <dbReference type="ARBA" id="ARBA00022692"/>
    </source>
</evidence>
<evidence type="ECO:0000256" key="5">
    <source>
        <dbReference type="ARBA" id="ARBA00022475"/>
    </source>
</evidence>
<evidence type="ECO:0000256" key="15">
    <source>
        <dbReference type="ARBA" id="ARBA00022989"/>
    </source>
</evidence>
<evidence type="ECO:0000256" key="12">
    <source>
        <dbReference type="ARBA" id="ARBA00022777"/>
    </source>
</evidence>
<dbReference type="InterPro" id="IPR033718">
    <property type="entry name" value="DAGK_prok"/>
</dbReference>
<comment type="function">
    <text evidence="24">Catalyzes the ATP-dependent phosphorylation of sn-l,2-diacylglycerol (DAG) to phosphatidic acid. Involved in the recycling of diacylglycerol produced as a by-product during membrane-derived oligosaccharide (MDO) biosynthesis.</text>
</comment>
<keyword evidence="8 24" id="KW-0808">Transferase</keyword>
<comment type="caution">
    <text evidence="25">The sequence shown here is derived from an EMBL/GenBank/DDBJ whole genome shotgun (WGS) entry which is preliminary data.</text>
</comment>
<dbReference type="AlphaFoldDB" id="A0A0N0LT77"/>
<evidence type="ECO:0000256" key="14">
    <source>
        <dbReference type="ARBA" id="ARBA00022842"/>
    </source>
</evidence>
<dbReference type="PANTHER" id="PTHR34299">
    <property type="entry name" value="DIACYLGLYCEROL KINASE"/>
    <property type="match status" value="1"/>
</dbReference>
<feature type="binding site" evidence="23">
    <location>
        <position position="25"/>
    </location>
    <ligand>
        <name>a divalent metal cation</name>
        <dbReference type="ChEBI" id="CHEBI:60240"/>
    </ligand>
</feature>
<evidence type="ECO:0000313" key="25">
    <source>
        <dbReference type="EMBL" id="KPH55591.1"/>
    </source>
</evidence>
<keyword evidence="12 24" id="KW-0418">Kinase</keyword>
<gene>
    <name evidence="25" type="ORF">HPU229334_07110</name>
</gene>
<evidence type="ECO:0000256" key="11">
    <source>
        <dbReference type="ARBA" id="ARBA00022741"/>
    </source>
</evidence>
<feature type="active site" description="Proton acceptor" evidence="20">
    <location>
        <position position="66"/>
    </location>
</feature>
<keyword evidence="19 24" id="KW-1208">Phospholipid metabolism</keyword>
<dbReference type="EMBL" id="JNOC01000035">
    <property type="protein sequence ID" value="KPH55591.1"/>
    <property type="molecule type" value="Genomic_DNA"/>
</dbReference>
<reference evidence="25 26" key="1">
    <citation type="submission" date="2014-06" db="EMBL/GenBank/DDBJ databases">
        <title>Helicobacter pullorum isolates in fresh chicken meat - phenotypic and genotypic features.</title>
        <authorList>
            <person name="Borges V."/>
            <person name="Santos A."/>
            <person name="Correia C.B."/>
            <person name="Saraiva M."/>
            <person name="Menard A."/>
            <person name="Vieira L."/>
            <person name="Sampaio D.A."/>
            <person name="Gomes J.P."/>
            <person name="Oleastro M."/>
        </authorList>
    </citation>
    <scope>NUCLEOTIDE SEQUENCE [LARGE SCALE GENOMIC DNA]</scope>
    <source>
        <strain evidence="25 26">229334/12</strain>
    </source>
</reference>
<evidence type="ECO:0000256" key="20">
    <source>
        <dbReference type="PIRSR" id="PIRSR600829-1"/>
    </source>
</evidence>
<dbReference type="Gene3D" id="1.10.287.3610">
    <property type="match status" value="1"/>
</dbReference>
<evidence type="ECO:0000256" key="24">
    <source>
        <dbReference type="RuleBase" id="RU363065"/>
    </source>
</evidence>
<evidence type="ECO:0000256" key="7">
    <source>
        <dbReference type="ARBA" id="ARBA00022519"/>
    </source>
</evidence>
<dbReference type="Pfam" id="PF01219">
    <property type="entry name" value="DAGK_prokar"/>
    <property type="match status" value="1"/>
</dbReference>
<dbReference type="RefSeq" id="WP_054198072.1">
    <property type="nucleotide sequence ID" value="NZ_JNOC01000035.1"/>
</dbReference>
<evidence type="ECO:0000256" key="19">
    <source>
        <dbReference type="ARBA" id="ARBA00023264"/>
    </source>
</evidence>
<dbReference type="InterPro" id="IPR000829">
    <property type="entry name" value="DAGK"/>
</dbReference>
<keyword evidence="15 24" id="KW-1133">Transmembrane helix</keyword>
<evidence type="ECO:0000256" key="22">
    <source>
        <dbReference type="PIRSR" id="PIRSR600829-3"/>
    </source>
</evidence>
<keyword evidence="11 22" id="KW-0547">Nucleotide-binding</keyword>
<feature type="transmembrane region" description="Helical" evidence="24">
    <location>
        <begin position="93"/>
        <end position="114"/>
    </location>
</feature>
<keyword evidence="9 24" id="KW-0812">Transmembrane</keyword>
<evidence type="ECO:0000256" key="23">
    <source>
        <dbReference type="PIRSR" id="PIRSR600829-4"/>
    </source>
</evidence>
<feature type="binding site" evidence="22">
    <location>
        <position position="73"/>
    </location>
    <ligand>
        <name>ATP</name>
        <dbReference type="ChEBI" id="CHEBI:30616"/>
    </ligand>
</feature>
<feature type="binding site" evidence="23">
    <location>
        <position position="73"/>
    </location>
    <ligand>
        <name>a divalent metal cation</name>
        <dbReference type="ChEBI" id="CHEBI:60240"/>
    </ligand>
</feature>
<feature type="binding site" evidence="21">
    <location>
        <position position="95"/>
    </location>
    <ligand>
        <name>substrate</name>
    </ligand>
</feature>
<sequence>MKPKYHLFKNAKYALEGILILLKNEMSFKIEFGIIIPAIICSFFLPVSLVEHLLLVSVLLVIFIAESFNTAIEACVDLSVDSWHKQAKIAKDCASAGVFFSVILAIFVWGWILFDNYNKIF</sequence>
<dbReference type="GO" id="GO:0004143">
    <property type="term" value="F:ATP-dependent diacylglycerol kinase activity"/>
    <property type="evidence" value="ECO:0007669"/>
    <property type="project" value="UniProtKB-EC"/>
</dbReference>
<keyword evidence="6" id="KW-0444">Lipid biosynthesis</keyword>
<feature type="transmembrane region" description="Helical" evidence="24">
    <location>
        <begin position="30"/>
        <end position="47"/>
    </location>
</feature>
<accession>A0A0N0LT77</accession>
<dbReference type="PATRIC" id="fig|35818.11.peg.1407"/>
<feature type="binding site" evidence="22">
    <location>
        <position position="25"/>
    </location>
    <ligand>
        <name>ATP</name>
        <dbReference type="ChEBI" id="CHEBI:30616"/>
    </ligand>
</feature>
<evidence type="ECO:0000256" key="16">
    <source>
        <dbReference type="ARBA" id="ARBA00023098"/>
    </source>
</evidence>
<dbReference type="GO" id="GO:0005886">
    <property type="term" value="C:plasma membrane"/>
    <property type="evidence" value="ECO:0007669"/>
    <property type="project" value="UniProtKB-SubCell"/>
</dbReference>
<dbReference type="GO" id="GO:0005524">
    <property type="term" value="F:ATP binding"/>
    <property type="evidence" value="ECO:0007669"/>
    <property type="project" value="UniProtKB-KW"/>
</dbReference>
<feature type="transmembrane region" description="Helical" evidence="24">
    <location>
        <begin position="53"/>
        <end position="72"/>
    </location>
</feature>
<organism evidence="25 26">
    <name type="scientific">Helicobacter pullorum</name>
    <dbReference type="NCBI Taxonomy" id="35818"/>
    <lineage>
        <taxon>Bacteria</taxon>
        <taxon>Pseudomonadati</taxon>
        <taxon>Campylobacterota</taxon>
        <taxon>Epsilonproteobacteria</taxon>
        <taxon>Campylobacterales</taxon>
        <taxon>Helicobacteraceae</taxon>
        <taxon>Helicobacter</taxon>
    </lineage>
</organism>
<keyword evidence="18" id="KW-0594">Phospholipid biosynthesis</keyword>
<keyword evidence="13 22" id="KW-0067">ATP-binding</keyword>
<keyword evidence="5" id="KW-1003">Cell membrane</keyword>
<evidence type="ECO:0000256" key="2">
    <source>
        <dbReference type="ARBA" id="ARBA00005967"/>
    </source>
</evidence>
<dbReference type="PANTHER" id="PTHR34299:SF1">
    <property type="entry name" value="DIACYLGLYCEROL KINASE"/>
    <property type="match status" value="1"/>
</dbReference>
<dbReference type="Proteomes" id="UP000037997">
    <property type="component" value="Unassembled WGS sequence"/>
</dbReference>
<feature type="binding site" evidence="22">
    <location>
        <begin position="91"/>
        <end position="92"/>
    </location>
    <ligand>
        <name>ATP</name>
        <dbReference type="ChEBI" id="CHEBI:30616"/>
    </ligand>
</feature>
<protein>
    <recommendedName>
        <fullName evidence="4 24">Diacylglycerol kinase</fullName>
        <ecNumber evidence="3 24">2.7.1.107</ecNumber>
    </recommendedName>
</protein>
<keyword evidence="10 23" id="KW-0479">Metal-binding</keyword>
<evidence type="ECO:0000256" key="21">
    <source>
        <dbReference type="PIRSR" id="PIRSR600829-2"/>
    </source>
</evidence>
<evidence type="ECO:0000313" key="26">
    <source>
        <dbReference type="Proteomes" id="UP000037997"/>
    </source>
</evidence>
<evidence type="ECO:0000256" key="6">
    <source>
        <dbReference type="ARBA" id="ARBA00022516"/>
    </source>
</evidence>
<comment type="catalytic activity">
    <reaction evidence="24">
        <text>a 1,2-diacyl-sn-glycerol + ATP = a 1,2-diacyl-sn-glycero-3-phosphate + ADP + H(+)</text>
        <dbReference type="Rhea" id="RHEA:10272"/>
        <dbReference type="ChEBI" id="CHEBI:15378"/>
        <dbReference type="ChEBI" id="CHEBI:17815"/>
        <dbReference type="ChEBI" id="CHEBI:30616"/>
        <dbReference type="ChEBI" id="CHEBI:58608"/>
        <dbReference type="ChEBI" id="CHEBI:456216"/>
        <dbReference type="EC" id="2.7.1.107"/>
    </reaction>
</comment>
<dbReference type="InterPro" id="IPR036945">
    <property type="entry name" value="DAGK_sf"/>
</dbReference>
<keyword evidence="7" id="KW-0997">Cell inner membrane</keyword>
<evidence type="ECO:0000256" key="13">
    <source>
        <dbReference type="ARBA" id="ARBA00022840"/>
    </source>
</evidence>
<comment type="similarity">
    <text evidence="2 24">Belongs to the bacterial diacylglycerol kinase family.</text>
</comment>
<evidence type="ECO:0000256" key="4">
    <source>
        <dbReference type="ARBA" id="ARBA00017575"/>
    </source>
</evidence>
<dbReference type="CDD" id="cd14264">
    <property type="entry name" value="DAGK_IM"/>
    <property type="match status" value="1"/>
</dbReference>